<evidence type="ECO:0000256" key="1">
    <source>
        <dbReference type="ARBA" id="ARBA00023239"/>
    </source>
</evidence>
<dbReference type="SUPFAM" id="SSF51556">
    <property type="entry name" value="Metallo-dependent hydrolases"/>
    <property type="match status" value="1"/>
</dbReference>
<dbReference type="GO" id="GO:0005737">
    <property type="term" value="C:cytoplasm"/>
    <property type="evidence" value="ECO:0007669"/>
    <property type="project" value="TreeGrafter"/>
</dbReference>
<dbReference type="Gene3D" id="3.20.20.140">
    <property type="entry name" value="Metal-dependent hydrolases"/>
    <property type="match status" value="1"/>
</dbReference>
<dbReference type="GO" id="GO:0019748">
    <property type="term" value="P:secondary metabolic process"/>
    <property type="evidence" value="ECO:0007669"/>
    <property type="project" value="TreeGrafter"/>
</dbReference>
<dbReference type="EMBL" id="VSSQ01000053">
    <property type="protein sequence ID" value="MPL70536.1"/>
    <property type="molecule type" value="Genomic_DNA"/>
</dbReference>
<dbReference type="Pfam" id="PF04909">
    <property type="entry name" value="Amidohydro_2"/>
    <property type="match status" value="1"/>
</dbReference>
<keyword evidence="1" id="KW-0456">Lyase</keyword>
<evidence type="ECO:0000259" key="2">
    <source>
        <dbReference type="Pfam" id="PF04909"/>
    </source>
</evidence>
<dbReference type="GO" id="GO:0016787">
    <property type="term" value="F:hydrolase activity"/>
    <property type="evidence" value="ECO:0007669"/>
    <property type="project" value="InterPro"/>
</dbReference>
<evidence type="ECO:0000313" key="3">
    <source>
        <dbReference type="EMBL" id="MPL70536.1"/>
    </source>
</evidence>
<proteinExistence type="predicted"/>
<dbReference type="AlphaFoldDB" id="A0A644TU76"/>
<feature type="domain" description="Amidohydrolase-related" evidence="2">
    <location>
        <begin position="37"/>
        <end position="251"/>
    </location>
</feature>
<name>A0A644TU76_9ZZZZ</name>
<dbReference type="PANTHER" id="PTHR21240:SF28">
    <property type="entry name" value="ISO-OROTATE DECARBOXYLASE (EUROFUNG)"/>
    <property type="match status" value="1"/>
</dbReference>
<organism evidence="3">
    <name type="scientific">bioreactor metagenome</name>
    <dbReference type="NCBI Taxonomy" id="1076179"/>
    <lineage>
        <taxon>unclassified sequences</taxon>
        <taxon>metagenomes</taxon>
        <taxon>ecological metagenomes</taxon>
    </lineage>
</organism>
<sequence>MNHNTYRVIDYHAHLGPVWNFYLPYNDEIGMLGCMDQIGIDTTVISTNLAVTADVVRGNRYTLEVCRRNPGRFLGMFTVNPNYPDVAEREIAQYFAHKEIVGIKTHPELSGDYPLNGKNYEGMFRYASDHGIPILVHTYYGGDRLSVFEQMAREYPDAPLIIAHGALDLGTGKAIELCNKYPNLYYDLCSPVNKRYGALLLVDRELNPDKALFSTDSPWNDPAVSLGSVLFSGAAPEKLRKWLSGNFLRLFTRAAAVLGSE</sequence>
<accession>A0A644TU76</accession>
<dbReference type="PANTHER" id="PTHR21240">
    <property type="entry name" value="2-AMINO-3-CARBOXYLMUCONATE-6-SEMIALDEHYDE DECARBOXYLASE"/>
    <property type="match status" value="1"/>
</dbReference>
<dbReference type="InterPro" id="IPR006680">
    <property type="entry name" value="Amidohydro-rel"/>
</dbReference>
<reference evidence="3" key="1">
    <citation type="submission" date="2019-08" db="EMBL/GenBank/DDBJ databases">
        <authorList>
            <person name="Kucharzyk K."/>
            <person name="Murdoch R.W."/>
            <person name="Higgins S."/>
            <person name="Loffler F."/>
        </authorList>
    </citation>
    <scope>NUCLEOTIDE SEQUENCE</scope>
</reference>
<dbReference type="GO" id="GO:0016831">
    <property type="term" value="F:carboxy-lyase activity"/>
    <property type="evidence" value="ECO:0007669"/>
    <property type="project" value="InterPro"/>
</dbReference>
<protein>
    <recommendedName>
        <fullName evidence="2">Amidohydrolase-related domain-containing protein</fullName>
    </recommendedName>
</protein>
<comment type="caution">
    <text evidence="3">The sequence shown here is derived from an EMBL/GenBank/DDBJ whole genome shotgun (WGS) entry which is preliminary data.</text>
</comment>
<gene>
    <name evidence="3" type="ORF">SDC9_16293</name>
</gene>
<dbReference type="InterPro" id="IPR032466">
    <property type="entry name" value="Metal_Hydrolase"/>
</dbReference>
<dbReference type="InterPro" id="IPR032465">
    <property type="entry name" value="ACMSD"/>
</dbReference>